<reference evidence="1 2" key="1">
    <citation type="submission" date="2018-07" db="EMBL/GenBank/DDBJ databases">
        <authorList>
            <person name="Dixon J."/>
            <person name="Knudsen H.R."/>
            <person name="Rock W."/>
            <person name="Scott A.N."/>
            <person name="Walsdorf S.L."/>
            <person name="Layton S.R."/>
            <person name="Nayek S."/>
            <person name="Kim T."/>
            <person name="Hughes L.E."/>
            <person name="Garlena R.A."/>
            <person name="Russell D.A."/>
            <person name="Pope W.H."/>
            <person name="Jacobs-Sera D."/>
            <person name="Hatfull G.F."/>
        </authorList>
    </citation>
    <scope>NUCLEOTIDE SEQUENCE [LARGE SCALE GENOMIC DNA]</scope>
</reference>
<protein>
    <submittedName>
        <fullName evidence="1">Head-to-tail connector complex protein</fullName>
    </submittedName>
</protein>
<organism evidence="1 2">
    <name type="scientific">Streptomyces phage SparkleGoddess</name>
    <dbReference type="NCBI Taxonomy" id="2283305"/>
    <lineage>
        <taxon>Viruses</taxon>
        <taxon>Duplodnaviria</taxon>
        <taxon>Heunggongvirae</taxon>
        <taxon>Uroviricota</taxon>
        <taxon>Caudoviricetes</taxon>
        <taxon>Stanwilliamsviridae</taxon>
        <taxon>Loccivirinae</taxon>
        <taxon>Gilsonvirus</taxon>
        <taxon>Gilsonvirus comrade</taxon>
    </lineage>
</organism>
<dbReference type="Proteomes" id="UP000259914">
    <property type="component" value="Segment"/>
</dbReference>
<name>A0A345MDW6_9CAUD</name>
<dbReference type="EMBL" id="MH590589">
    <property type="protein sequence ID" value="AXH68747.1"/>
    <property type="molecule type" value="Genomic_DNA"/>
</dbReference>
<evidence type="ECO:0000313" key="1">
    <source>
        <dbReference type="EMBL" id="AXH68747.1"/>
    </source>
</evidence>
<sequence>MEIYRNELANVDLKVPVTAINGTFEVAAYEGDTLLYTFPTVTAITGGYRVTLPFSLVDNDGSFVIRWKFNYTENATTKTYRYNTSVNVVTPYVTIEEIRAATEMSVTDVSDAELIRLERRIRGVIDNYTGQSFGRYVGTKQVIGSGDNELKLSNRLVSIDNITGANIMYDSEGVSAAGFYSVRGDGWYVGVSNPVPDGDYVFQNVIRDPDSMWNYGGFKDNMVYTVTGTWGWDDVPAEVKEAALSLCEDELCPQSEYRDRYLKSISGDGWRYEYVPNAYYGTGSVIADQLLAPFRYSTMTVI</sequence>
<gene>
    <name evidence="1" type="primary">32</name>
    <name evidence="1" type="ORF">SEA_SPARKLEGODDESS_32</name>
</gene>
<accession>A0A345MDW6</accession>
<proteinExistence type="predicted"/>
<evidence type="ECO:0000313" key="2">
    <source>
        <dbReference type="Proteomes" id="UP000259914"/>
    </source>
</evidence>